<protein>
    <submittedName>
        <fullName evidence="2">Uncharacterized protein</fullName>
    </submittedName>
</protein>
<feature type="region of interest" description="Disordered" evidence="1">
    <location>
        <begin position="1"/>
        <end position="31"/>
    </location>
</feature>
<evidence type="ECO:0000256" key="1">
    <source>
        <dbReference type="SAM" id="MobiDB-lite"/>
    </source>
</evidence>
<evidence type="ECO:0000313" key="2">
    <source>
        <dbReference type="EMBL" id="KAK7293585.1"/>
    </source>
</evidence>
<dbReference type="Proteomes" id="UP001359559">
    <property type="component" value="Unassembled WGS sequence"/>
</dbReference>
<organism evidence="2 3">
    <name type="scientific">Clitoria ternatea</name>
    <name type="common">Butterfly pea</name>
    <dbReference type="NCBI Taxonomy" id="43366"/>
    <lineage>
        <taxon>Eukaryota</taxon>
        <taxon>Viridiplantae</taxon>
        <taxon>Streptophyta</taxon>
        <taxon>Embryophyta</taxon>
        <taxon>Tracheophyta</taxon>
        <taxon>Spermatophyta</taxon>
        <taxon>Magnoliopsida</taxon>
        <taxon>eudicotyledons</taxon>
        <taxon>Gunneridae</taxon>
        <taxon>Pentapetalae</taxon>
        <taxon>rosids</taxon>
        <taxon>fabids</taxon>
        <taxon>Fabales</taxon>
        <taxon>Fabaceae</taxon>
        <taxon>Papilionoideae</taxon>
        <taxon>50 kb inversion clade</taxon>
        <taxon>NPAAA clade</taxon>
        <taxon>indigoferoid/millettioid clade</taxon>
        <taxon>Phaseoleae</taxon>
        <taxon>Clitoria</taxon>
    </lineage>
</organism>
<proteinExistence type="predicted"/>
<gene>
    <name evidence="2" type="ORF">RJT34_16453</name>
</gene>
<name>A0AAN9PC97_CLITE</name>
<dbReference type="AlphaFoldDB" id="A0AAN9PC97"/>
<accession>A0AAN9PC97</accession>
<comment type="caution">
    <text evidence="2">The sequence shown here is derived from an EMBL/GenBank/DDBJ whole genome shotgun (WGS) entry which is preliminary data.</text>
</comment>
<keyword evidence="3" id="KW-1185">Reference proteome</keyword>
<sequence>MHGNVRDESLNIPETGNARNRREKPWKRGGNPSRAVRSLFLSSSTLLPRFCQWQSQLARPPSPLTTVPVAARQLFLLWWTFISDSLAHLCLHRVSVFDASLSSWQRLSLQLLGSCLLLCGSAAPLHLLLVLCSTRSCVVLVLQCWLCSSFFPFLNSPCLIITDNAL</sequence>
<evidence type="ECO:0000313" key="3">
    <source>
        <dbReference type="Proteomes" id="UP001359559"/>
    </source>
</evidence>
<dbReference type="EMBL" id="JAYKXN010000004">
    <property type="protein sequence ID" value="KAK7293585.1"/>
    <property type="molecule type" value="Genomic_DNA"/>
</dbReference>
<reference evidence="2 3" key="1">
    <citation type="submission" date="2024-01" db="EMBL/GenBank/DDBJ databases">
        <title>The genomes of 5 underutilized Papilionoideae crops provide insights into root nodulation and disease resistance.</title>
        <authorList>
            <person name="Yuan L."/>
        </authorList>
    </citation>
    <scope>NUCLEOTIDE SEQUENCE [LARGE SCALE GENOMIC DNA]</scope>
    <source>
        <strain evidence="2">LY-2023</strain>
        <tissue evidence="2">Leaf</tissue>
    </source>
</reference>